<reference evidence="15" key="1">
    <citation type="submission" date="2025-08" db="UniProtKB">
        <authorList>
            <consortium name="Ensembl"/>
        </authorList>
    </citation>
    <scope>IDENTIFICATION</scope>
</reference>
<keyword evidence="16" id="KW-1185">Reference proteome</keyword>
<dbReference type="GO" id="GO:0008083">
    <property type="term" value="F:growth factor activity"/>
    <property type="evidence" value="ECO:0007669"/>
    <property type="project" value="UniProtKB-KW"/>
</dbReference>
<dbReference type="Proteomes" id="UP000694562">
    <property type="component" value="Unplaced"/>
</dbReference>
<evidence type="ECO:0000256" key="13">
    <source>
        <dbReference type="SAM" id="MobiDB-lite"/>
    </source>
</evidence>
<dbReference type="Gene3D" id="2.60.120.970">
    <property type="match status" value="1"/>
</dbReference>
<name>A0A8C4U6C1_FALTI</name>
<dbReference type="FunFam" id="2.10.90.10:FF:000005">
    <property type="entry name" value="Inhibin beta A chain"/>
    <property type="match status" value="1"/>
</dbReference>
<evidence type="ECO:0000259" key="14">
    <source>
        <dbReference type="PROSITE" id="PS51362"/>
    </source>
</evidence>
<evidence type="ECO:0000256" key="4">
    <source>
        <dbReference type="ARBA" id="ARBA00022525"/>
    </source>
</evidence>
<reference evidence="15" key="2">
    <citation type="submission" date="2025-09" db="UniProtKB">
        <authorList>
            <consortium name="Ensembl"/>
        </authorList>
    </citation>
    <scope>IDENTIFICATION</scope>
</reference>
<evidence type="ECO:0000256" key="9">
    <source>
        <dbReference type="ARBA" id="ARBA00023180"/>
    </source>
</evidence>
<dbReference type="Pfam" id="PF00019">
    <property type="entry name" value="TGF_beta"/>
    <property type="match status" value="1"/>
</dbReference>
<proteinExistence type="inferred from homology"/>
<comment type="subcellular location">
    <subcellularLocation>
        <location evidence="2">Secreted</location>
    </subcellularLocation>
</comment>
<dbReference type="Gene3D" id="2.10.90.10">
    <property type="entry name" value="Cystine-knot cytokines"/>
    <property type="match status" value="1"/>
</dbReference>
<comment type="subunit">
    <text evidence="10">Homodimeric or heterodimeric through association with alpha and beta subunits, linked by one or more disulfide bonds. Inhibins are heterodimers of one alpha and one beta subunit. Activins are homo- or heterodimers of beta subunits only.</text>
</comment>
<comment type="subunit">
    <text evidence="11">Dimeric, linked by one or more disulfide bonds. Inhibin A is a dimer of alpha and beta-A. Inhibin B is a dimer of alpha and beta-B. Activin A is a homodimer of beta-A. Activin B is a homodimer of beta-B. Activin AB is a dimer of beta-A and beta-B.</text>
</comment>
<keyword evidence="7 12" id="KW-0339">Growth factor</keyword>
<keyword evidence="8" id="KW-1015">Disulfide bond</keyword>
<evidence type="ECO:0000256" key="10">
    <source>
        <dbReference type="ARBA" id="ARBA00026046"/>
    </source>
</evidence>
<dbReference type="OrthoDB" id="6516235at2759"/>
<comment type="function">
    <text evidence="1">Inhibins and activins inhibit and activate, respectively, the secretion of follitropin by the pituitary gland. Inhibins/activins are involved in regulating a number of diverse functions such as hypothalamic and pituitary hormone secretion, gonadal hormone secretion, germ cell development and maturation, erythroid differentiation, insulin secretion, nerve cell survival, embryonic axial development or bone growth, depending on their subunit composition. Inhibins appear to oppose the functions of activins.</text>
</comment>
<dbReference type="PROSITE" id="PS51362">
    <property type="entry name" value="TGF_BETA_2"/>
    <property type="match status" value="1"/>
</dbReference>
<feature type="compositionally biased region" description="Low complexity" evidence="13">
    <location>
        <begin position="38"/>
        <end position="54"/>
    </location>
</feature>
<dbReference type="InterPro" id="IPR029034">
    <property type="entry name" value="Cystine-knot_cytokine"/>
</dbReference>
<evidence type="ECO:0000256" key="7">
    <source>
        <dbReference type="ARBA" id="ARBA00023030"/>
    </source>
</evidence>
<keyword evidence="9" id="KW-0325">Glycoprotein</keyword>
<organism evidence="15 16">
    <name type="scientific">Falco tinnunculus</name>
    <name type="common">Common kestrel</name>
    <dbReference type="NCBI Taxonomy" id="100819"/>
    <lineage>
        <taxon>Eukaryota</taxon>
        <taxon>Metazoa</taxon>
        <taxon>Chordata</taxon>
        <taxon>Craniata</taxon>
        <taxon>Vertebrata</taxon>
        <taxon>Euteleostomi</taxon>
        <taxon>Archelosauria</taxon>
        <taxon>Archosauria</taxon>
        <taxon>Dinosauria</taxon>
        <taxon>Saurischia</taxon>
        <taxon>Theropoda</taxon>
        <taxon>Coelurosauria</taxon>
        <taxon>Aves</taxon>
        <taxon>Neognathae</taxon>
        <taxon>Neoaves</taxon>
        <taxon>Telluraves</taxon>
        <taxon>Australaves</taxon>
        <taxon>Falconiformes</taxon>
        <taxon>Falconidae</taxon>
        <taxon>Falco</taxon>
    </lineage>
</organism>
<evidence type="ECO:0000256" key="6">
    <source>
        <dbReference type="ARBA" id="ARBA00022729"/>
    </source>
</evidence>
<dbReference type="PRINTS" id="PR00672">
    <property type="entry name" value="INHIBINBC"/>
</dbReference>
<feature type="compositionally biased region" description="Basic and acidic residues" evidence="13">
    <location>
        <begin position="73"/>
        <end position="82"/>
    </location>
</feature>
<evidence type="ECO:0000256" key="8">
    <source>
        <dbReference type="ARBA" id="ARBA00023157"/>
    </source>
</evidence>
<sequence>MPCAGTPCHLPGVGNGVGPGCSPSAGAGCPEPSPSTRAAPAEGAAELRAPRAGASPVRVHLNPGRAAQAAAPCRERLPRDHGGGGGGVYLARDQPIFVATSGERALPLSVLPAPAPPSRRRAPLSGGTAAAPLCLLWLSGQSEEHCETPKLSPPSTEMTAAVAFLLLSLLRMAAPEGVWCPACGLAALTPTTQRDVLIALAKQSILSKLRLPDRPNITQPTSKGVLLTALRRMHARRVDTAFSPGMPRGGSDPHLRLGLGLQEYEILSFAESGSSTSRSALLHFHFAQELAGSTEILHATLYLFWAVPGPGTHPVTVRLLQPDLTGLNMTMASETQMEVQRAGWATLDVSRAVQSLFVRGSQRLTVELEVAEDWGSPLLAGHSDSHWPFVAAQARARTPHRVQRRGIDCSGDSQMCCRQEFFVDFKEIGWEDWIIQPEGYHMNYCAGLCPLHMAGIPGLAASFHTAVANLIKANNADAAVDSCCVPTQRRPLSLLYYDRDSNIVKTDIPDMIVDACGCT</sequence>
<dbReference type="InterPro" id="IPR001839">
    <property type="entry name" value="TGF-b_C"/>
</dbReference>
<keyword evidence="5" id="KW-0372">Hormone</keyword>
<keyword evidence="4" id="KW-0964">Secreted</keyword>
<dbReference type="InterPro" id="IPR017948">
    <property type="entry name" value="TGFb_CS"/>
</dbReference>
<feature type="region of interest" description="Disordered" evidence="13">
    <location>
        <begin position="23"/>
        <end position="85"/>
    </location>
</feature>
<evidence type="ECO:0000313" key="16">
    <source>
        <dbReference type="Proteomes" id="UP000694562"/>
    </source>
</evidence>
<evidence type="ECO:0000256" key="3">
    <source>
        <dbReference type="ARBA" id="ARBA00006656"/>
    </source>
</evidence>
<feature type="domain" description="TGF-beta family profile" evidence="14">
    <location>
        <begin position="401"/>
        <end position="519"/>
    </location>
</feature>
<accession>A0A8C4U6C1</accession>
<keyword evidence="6" id="KW-0732">Signal</keyword>
<dbReference type="PANTHER" id="PTHR11848">
    <property type="entry name" value="TGF-BETA FAMILY"/>
    <property type="match status" value="1"/>
</dbReference>
<evidence type="ECO:0000256" key="1">
    <source>
        <dbReference type="ARBA" id="ARBA00002588"/>
    </source>
</evidence>
<protein>
    <submittedName>
        <fullName evidence="15">Inhibin subunit beta C</fullName>
    </submittedName>
</protein>
<evidence type="ECO:0000256" key="12">
    <source>
        <dbReference type="RuleBase" id="RU000354"/>
    </source>
</evidence>
<dbReference type="InterPro" id="IPR001318">
    <property type="entry name" value="Inhibin_betaC"/>
</dbReference>
<evidence type="ECO:0000256" key="2">
    <source>
        <dbReference type="ARBA" id="ARBA00004613"/>
    </source>
</evidence>
<dbReference type="GO" id="GO:0005125">
    <property type="term" value="F:cytokine activity"/>
    <property type="evidence" value="ECO:0007669"/>
    <property type="project" value="TreeGrafter"/>
</dbReference>
<evidence type="ECO:0000313" key="15">
    <source>
        <dbReference type="Ensembl" id="ENSFTIP00000007100.1"/>
    </source>
</evidence>
<dbReference type="SMART" id="SM00204">
    <property type="entry name" value="TGFB"/>
    <property type="match status" value="1"/>
</dbReference>
<dbReference type="CDD" id="cd19406">
    <property type="entry name" value="TGF_beta_INHBC_E"/>
    <property type="match status" value="1"/>
</dbReference>
<dbReference type="GO" id="GO:0005179">
    <property type="term" value="F:hormone activity"/>
    <property type="evidence" value="ECO:0007669"/>
    <property type="project" value="UniProtKB-KW"/>
</dbReference>
<evidence type="ECO:0000256" key="11">
    <source>
        <dbReference type="ARBA" id="ARBA00065862"/>
    </source>
</evidence>
<dbReference type="GO" id="GO:0005615">
    <property type="term" value="C:extracellular space"/>
    <property type="evidence" value="ECO:0007669"/>
    <property type="project" value="TreeGrafter"/>
</dbReference>
<comment type="similarity">
    <text evidence="3 12">Belongs to the TGF-beta family.</text>
</comment>
<evidence type="ECO:0000256" key="5">
    <source>
        <dbReference type="ARBA" id="ARBA00022702"/>
    </source>
</evidence>
<dbReference type="AlphaFoldDB" id="A0A8C4U6C1"/>
<dbReference type="PANTHER" id="PTHR11848:SF130">
    <property type="entry name" value="INHIBIN BETA C CHAIN"/>
    <property type="match status" value="1"/>
</dbReference>
<dbReference type="SUPFAM" id="SSF57501">
    <property type="entry name" value="Cystine-knot cytokines"/>
    <property type="match status" value="1"/>
</dbReference>
<dbReference type="InterPro" id="IPR015615">
    <property type="entry name" value="TGF-beta-rel"/>
</dbReference>
<dbReference type="PROSITE" id="PS00250">
    <property type="entry name" value="TGF_BETA_1"/>
    <property type="match status" value="1"/>
</dbReference>
<dbReference type="Ensembl" id="ENSFTIT00000007412.1">
    <property type="protein sequence ID" value="ENSFTIP00000007100.1"/>
    <property type="gene ID" value="ENSFTIG00000004858.1"/>
</dbReference>